<dbReference type="RefSeq" id="WP_080898479.1">
    <property type="nucleotide sequence ID" value="NZ_JXQQ01000119.1"/>
</dbReference>
<evidence type="ECO:0000256" key="1">
    <source>
        <dbReference type="SAM" id="SignalP"/>
    </source>
</evidence>
<proteinExistence type="predicted"/>
<keyword evidence="1" id="KW-0732">Signal</keyword>
<comment type="caution">
    <text evidence="2">The sequence shown here is derived from an EMBL/GenBank/DDBJ whole genome shotgun (WGS) entry which is preliminary data.</text>
</comment>
<feature type="signal peptide" evidence="1">
    <location>
        <begin position="1"/>
        <end position="26"/>
    </location>
</feature>
<sequence length="135" mass="14732">MKAALAALLHVLALFFGLGFVADGHAQPAYPPVPTTRILAIGTVQAGSDPTVLRAILPSEVRETVALYLDGRIDQWFSLQDRTGVAFILNMTSIDAAREMLENLPLGRARLMRFELIPLGPLNPLRQLQGMQQGQ</sequence>
<gene>
    <name evidence="2" type="ORF">RT97_29685</name>
</gene>
<evidence type="ECO:0000313" key="3">
    <source>
        <dbReference type="Proteomes" id="UP000032067"/>
    </source>
</evidence>
<organism evidence="2 3">
    <name type="scientific">Variovorax paradoxus</name>
    <dbReference type="NCBI Taxonomy" id="34073"/>
    <lineage>
        <taxon>Bacteria</taxon>
        <taxon>Pseudomonadati</taxon>
        <taxon>Pseudomonadota</taxon>
        <taxon>Betaproteobacteria</taxon>
        <taxon>Burkholderiales</taxon>
        <taxon>Comamonadaceae</taxon>
        <taxon>Variovorax</taxon>
    </lineage>
</organism>
<dbReference type="AlphaFoldDB" id="A0A0D0LGC4"/>
<name>A0A0D0LGC4_VARPD</name>
<feature type="chain" id="PRO_5002215636" description="Muconolactone isomerase domain-containing protein" evidence="1">
    <location>
        <begin position="27"/>
        <end position="135"/>
    </location>
</feature>
<accession>A0A0D0LGC4</accession>
<dbReference type="Proteomes" id="UP000032067">
    <property type="component" value="Unassembled WGS sequence"/>
</dbReference>
<evidence type="ECO:0008006" key="4">
    <source>
        <dbReference type="Google" id="ProtNLM"/>
    </source>
</evidence>
<protein>
    <recommendedName>
        <fullName evidence="4">Muconolactone isomerase domain-containing protein</fullName>
    </recommendedName>
</protein>
<dbReference type="EMBL" id="JXQQ01000119">
    <property type="protein sequence ID" value="KIQ17759.1"/>
    <property type="molecule type" value="Genomic_DNA"/>
</dbReference>
<evidence type="ECO:0000313" key="2">
    <source>
        <dbReference type="EMBL" id="KIQ17759.1"/>
    </source>
</evidence>
<reference evidence="2 3" key="1">
    <citation type="submission" date="2014-12" db="EMBL/GenBank/DDBJ databases">
        <title>16Stimator: statistical estimation of ribosomal gene copy numbers from draft genome assemblies.</title>
        <authorList>
            <person name="Perisin M.A."/>
            <person name="Vetter M."/>
            <person name="Gilbert J.A."/>
            <person name="Bergelson J."/>
        </authorList>
    </citation>
    <scope>NUCLEOTIDE SEQUENCE [LARGE SCALE GENOMIC DNA]</scope>
    <source>
        <strain evidence="2 3">MEDvA23</strain>
    </source>
</reference>